<proteinExistence type="predicted"/>
<reference evidence="2 3" key="1">
    <citation type="journal article" date="2023" name="Sci. Data">
        <title>Genome assembly of the Korean intertidal mud-creeper Batillaria attramentaria.</title>
        <authorList>
            <person name="Patra A.K."/>
            <person name="Ho P.T."/>
            <person name="Jun S."/>
            <person name="Lee S.J."/>
            <person name="Kim Y."/>
            <person name="Won Y.J."/>
        </authorList>
    </citation>
    <scope>NUCLEOTIDE SEQUENCE [LARGE SCALE GENOMIC DNA]</scope>
    <source>
        <strain evidence="2">Wonlab-2016</strain>
    </source>
</reference>
<keyword evidence="3" id="KW-1185">Reference proteome</keyword>
<feature type="compositionally biased region" description="Polar residues" evidence="1">
    <location>
        <begin position="522"/>
        <end position="538"/>
    </location>
</feature>
<evidence type="ECO:0000313" key="3">
    <source>
        <dbReference type="Proteomes" id="UP001519460"/>
    </source>
</evidence>
<feature type="region of interest" description="Disordered" evidence="1">
    <location>
        <begin position="522"/>
        <end position="607"/>
    </location>
</feature>
<name>A0ABD0J1P9_9CAEN</name>
<dbReference type="EMBL" id="JACVVK020000732">
    <property type="protein sequence ID" value="KAK7451157.1"/>
    <property type="molecule type" value="Genomic_DNA"/>
</dbReference>
<comment type="caution">
    <text evidence="2">The sequence shown here is derived from an EMBL/GenBank/DDBJ whole genome shotgun (WGS) entry which is preliminary data.</text>
</comment>
<protein>
    <submittedName>
        <fullName evidence="2">Uncharacterized protein</fullName>
    </submittedName>
</protein>
<dbReference type="Proteomes" id="UP001519460">
    <property type="component" value="Unassembled WGS sequence"/>
</dbReference>
<organism evidence="2 3">
    <name type="scientific">Batillaria attramentaria</name>
    <dbReference type="NCBI Taxonomy" id="370345"/>
    <lineage>
        <taxon>Eukaryota</taxon>
        <taxon>Metazoa</taxon>
        <taxon>Spiralia</taxon>
        <taxon>Lophotrochozoa</taxon>
        <taxon>Mollusca</taxon>
        <taxon>Gastropoda</taxon>
        <taxon>Caenogastropoda</taxon>
        <taxon>Sorbeoconcha</taxon>
        <taxon>Cerithioidea</taxon>
        <taxon>Batillariidae</taxon>
        <taxon>Batillaria</taxon>
    </lineage>
</organism>
<feature type="compositionally biased region" description="Polar residues" evidence="1">
    <location>
        <begin position="574"/>
        <end position="584"/>
    </location>
</feature>
<accession>A0ABD0J1P9</accession>
<dbReference type="AlphaFoldDB" id="A0ABD0J1P9"/>
<evidence type="ECO:0000313" key="2">
    <source>
        <dbReference type="EMBL" id="KAK7451157.1"/>
    </source>
</evidence>
<feature type="compositionally biased region" description="Basic and acidic residues" evidence="1">
    <location>
        <begin position="558"/>
        <end position="572"/>
    </location>
</feature>
<gene>
    <name evidence="2" type="ORF">BaRGS_00039869</name>
</gene>
<evidence type="ECO:0000256" key="1">
    <source>
        <dbReference type="SAM" id="MobiDB-lite"/>
    </source>
</evidence>
<sequence>MITLPFALSAACVDGSEHLEIVLELDVFDVTLCTFVIRGAKCLSATDLSWASCRCLYEDGRFELKMKVDRSLNGRRLTFLYDRAQGVQDLKSDVTISIISCPPEFPNSATRRVSVVSGEDLEIDFPVRTYTTSVSSCRLVKLHSLESPAAREVSVVIICNRSCARRRCCYVCVLGRRDSHHGRCMCQKRPIHCPSKTGIGNLSPKGRDIEMSNLESLYWEIPDDSVAPPSDPDAAPPLPCRRKLIRRLPDDYLTPTVACHLKELTELNLCPPLLSVYRRRASSVPDHLLMPEMKGADQLSKDSVLSTTGIDMLFRRASSVPADPHTHAALLALEEKSGVTSNDNPSNETDFLPFAPRSLPMSLIVETSLIGSLPTPAYTGAEWRRPDTEHVPMFRPAVCRQFRRPLIPSPSQAKITGAAVGNTVIPASLRAAADPAAKTNVFTVTVDIENDYVPHHIIEGLLSPGEPSAAASAKHFQSSPMSLFHETARNPSGKSQSLAAKLESDYVPHHALEELLACGKSSPASDSTQLLQGSSASDCQRHRVPQQATSSLSCKPMSEAKMDTKDTTDGVLHHTSSSRTAANSRQDDDLNVLSATSESDPDAETTPLYVNRAFFPPEQPRAPLDSYSDGEEVELTFVNADLD</sequence>